<proteinExistence type="predicted"/>
<keyword evidence="2" id="KW-1185">Reference proteome</keyword>
<evidence type="ECO:0000313" key="1">
    <source>
        <dbReference type="EMBL" id="TVP40005.1"/>
    </source>
</evidence>
<dbReference type="AlphaFoldDB" id="A0A557STU2"/>
<comment type="caution">
    <text evidence="1">The sequence shown here is derived from an EMBL/GenBank/DDBJ whole genome shotgun (WGS) entry which is preliminary data.</text>
</comment>
<organism evidence="1 2">
    <name type="scientific">Candidatus Nitrosocosmicus arcticus</name>
    <dbReference type="NCBI Taxonomy" id="2035267"/>
    <lineage>
        <taxon>Archaea</taxon>
        <taxon>Nitrososphaerota</taxon>
        <taxon>Nitrososphaeria</taxon>
        <taxon>Nitrososphaerales</taxon>
        <taxon>Nitrososphaeraceae</taxon>
        <taxon>Candidatus Nitrosocosmicus</taxon>
    </lineage>
</organism>
<protein>
    <submittedName>
        <fullName evidence="1">Uncharacterized protein</fullName>
    </submittedName>
</protein>
<evidence type="ECO:0000313" key="2">
    <source>
        <dbReference type="Proteomes" id="UP000315289"/>
    </source>
</evidence>
<dbReference type="OrthoDB" id="248099at2157"/>
<name>A0A557STU2_9ARCH</name>
<gene>
    <name evidence="1" type="ORF">NARC_100067</name>
</gene>
<sequence length="56" mass="6182">MIPYLITEQQYLENGLLNGLENVTNNQTYLSAHVSDDVLLGRGTGIIETMDGQNIT</sequence>
<dbReference type="Proteomes" id="UP000315289">
    <property type="component" value="Unassembled WGS sequence"/>
</dbReference>
<dbReference type="EMBL" id="VOAH01000010">
    <property type="protein sequence ID" value="TVP40005.1"/>
    <property type="molecule type" value="Genomic_DNA"/>
</dbReference>
<dbReference type="RefSeq" id="WP_186434226.1">
    <property type="nucleotide sequence ID" value="NZ_ML675586.1"/>
</dbReference>
<reference evidence="1 2" key="1">
    <citation type="journal article" date="2019" name="Front. Microbiol.">
        <title>Ammonia Oxidation by the Arctic Terrestrial Thaumarchaeote Candidatus Nitrosocosmicus arcticus Is Stimulated by Increasing Temperatures.</title>
        <authorList>
            <person name="Alves R.J.E."/>
            <person name="Kerou M."/>
            <person name="Zappe A."/>
            <person name="Bittner R."/>
            <person name="Abby S.S."/>
            <person name="Schmidt H.A."/>
            <person name="Pfeifer K."/>
            <person name="Schleper C."/>
        </authorList>
    </citation>
    <scope>NUCLEOTIDE SEQUENCE [LARGE SCALE GENOMIC DNA]</scope>
    <source>
        <strain evidence="1 2">Kfb</strain>
    </source>
</reference>
<accession>A0A557STU2</accession>